<dbReference type="EMBL" id="LDSI01000002">
    <property type="protein sequence ID" value="KTT01361.1"/>
    <property type="molecule type" value="Genomic_DNA"/>
</dbReference>
<sequence length="96" mass="10689">MAKISALKADIDVIFIQLRHGGYASMDTFANNWAHLIRRVQDIKPLLSRPGVTETLLRTDVRLTADLMAISYAVEIIENFMACAAQQAKDGKDRQG</sequence>
<evidence type="ECO:0000313" key="2">
    <source>
        <dbReference type="Proteomes" id="UP000072520"/>
    </source>
</evidence>
<dbReference type="AlphaFoldDB" id="A0AB34VLZ6"/>
<proteinExistence type="predicted"/>
<dbReference type="Proteomes" id="UP000072520">
    <property type="component" value="Unassembled WGS sequence"/>
</dbReference>
<accession>A0AB34VLZ6</accession>
<protein>
    <submittedName>
        <fullName evidence="1">Uncharacterized protein</fullName>
    </submittedName>
</protein>
<gene>
    <name evidence="1" type="ORF">RSA13_02515</name>
</gene>
<organism evidence="1 2">
    <name type="scientific">Pantoea stewartii</name>
    <dbReference type="NCBI Taxonomy" id="66269"/>
    <lineage>
        <taxon>Bacteria</taxon>
        <taxon>Pseudomonadati</taxon>
        <taxon>Pseudomonadota</taxon>
        <taxon>Gammaproteobacteria</taxon>
        <taxon>Enterobacterales</taxon>
        <taxon>Erwiniaceae</taxon>
        <taxon>Pantoea</taxon>
    </lineage>
</organism>
<evidence type="ECO:0000313" key="1">
    <source>
        <dbReference type="EMBL" id="KTT01361.1"/>
    </source>
</evidence>
<comment type="caution">
    <text evidence="1">The sequence shown here is derived from an EMBL/GenBank/DDBJ whole genome shotgun (WGS) entry which is preliminary data.</text>
</comment>
<reference evidence="1 2" key="1">
    <citation type="journal article" date="2016" name="Front. Microbiol.">
        <title>Genomic Resource of Rice Seed Associated Bacteria.</title>
        <authorList>
            <person name="Midha S."/>
            <person name="Bansal K."/>
            <person name="Sharma S."/>
            <person name="Kumar N."/>
            <person name="Patil P.P."/>
            <person name="Chaudhry V."/>
            <person name="Patil P.B."/>
        </authorList>
    </citation>
    <scope>NUCLEOTIDE SEQUENCE [LARGE SCALE GENOMIC DNA]</scope>
    <source>
        <strain evidence="1 2">RSA13</strain>
    </source>
</reference>
<name>A0AB34VLZ6_9GAMM</name>